<reference evidence="3 4" key="2">
    <citation type="submission" date="2009-02" db="EMBL/GenBank/DDBJ databases">
        <title>Draft genome sequence of Blautia hydrogenotrophica DSM 10507 (Ruminococcus hydrogenotrophicus DSM 10507).</title>
        <authorList>
            <person name="Sudarsanam P."/>
            <person name="Ley R."/>
            <person name="Guruge J."/>
            <person name="Turnbaugh P.J."/>
            <person name="Mahowald M."/>
            <person name="Liep D."/>
            <person name="Gordon J."/>
        </authorList>
    </citation>
    <scope>NUCLEOTIDE SEQUENCE [LARGE SCALE GENOMIC DNA]</scope>
    <source>
        <strain evidence="4">DSM 10507 / JCM 14656 / S5a33</strain>
    </source>
</reference>
<dbReference type="InterPro" id="IPR025861">
    <property type="entry name" value="CobT_VWA_dom"/>
</dbReference>
<proteinExistence type="predicted"/>
<dbReference type="PATRIC" id="fig|476272.21.peg.946"/>
<dbReference type="Gene3D" id="3.40.50.410">
    <property type="entry name" value="von Willebrand factor, type A domain"/>
    <property type="match status" value="1"/>
</dbReference>
<dbReference type="InterPro" id="IPR036465">
    <property type="entry name" value="vWFA_dom_sf"/>
</dbReference>
<evidence type="ECO:0000256" key="1">
    <source>
        <dbReference type="SAM" id="Coils"/>
    </source>
</evidence>
<evidence type="ECO:0000259" key="2">
    <source>
        <dbReference type="Pfam" id="PF11775"/>
    </source>
</evidence>
<keyword evidence="4" id="KW-1185">Reference proteome</keyword>
<dbReference type="RefSeq" id="WP_005950487.1">
    <property type="nucleotide sequence ID" value="NZ_CP136423.1"/>
</dbReference>
<organism evidence="3 4">
    <name type="scientific">Blautia hydrogenotrophica (strain DSM 10507 / JCM 14656 / S5a33)</name>
    <name type="common">Ruminococcus hydrogenotrophicus</name>
    <dbReference type="NCBI Taxonomy" id="476272"/>
    <lineage>
        <taxon>Bacteria</taxon>
        <taxon>Bacillati</taxon>
        <taxon>Bacillota</taxon>
        <taxon>Clostridia</taxon>
        <taxon>Lachnospirales</taxon>
        <taxon>Lachnospiraceae</taxon>
        <taxon>Blautia</taxon>
    </lineage>
</organism>
<feature type="coiled-coil region" evidence="1">
    <location>
        <begin position="219"/>
        <end position="246"/>
    </location>
</feature>
<gene>
    <name evidence="3" type="ORF">RUMHYD_02815</name>
</gene>
<accession>C0CPL4</accession>
<feature type="domain" description="Cobalamin biosynthesis protein CobT VWA" evidence="2">
    <location>
        <begin position="386"/>
        <end position="444"/>
    </location>
</feature>
<dbReference type="GeneID" id="86822622"/>
<dbReference type="HOGENOM" id="CLU_033787_0_0_9"/>
<name>C0CPL4_BLAHS</name>
<dbReference type="EMBL" id="ACBZ01000155">
    <property type="protein sequence ID" value="EEG48313.1"/>
    <property type="molecule type" value="Genomic_DNA"/>
</dbReference>
<dbReference type="PANTHER" id="PTHR41248:SF1">
    <property type="entry name" value="NORD PROTEIN"/>
    <property type="match status" value="1"/>
</dbReference>
<sequence>MQETILDDYQLEMENRIRNLLWTVSGDYTLEMKPNVETFLRSKSLALYDGIKQGAFAKYYDKDLLGMYLVKKIFLQGLETPLTAIAQLCIEEAIGEKIVRERPGIVRIRLQAFQDMIDQEFEVLAKSPLGRLKFALLKEKVQGSYFVERQIREWMEQVYEAGDAKDTMELIVIIDRLYNQIVDPWFERQHGTLQTVMAVTLEELTEYSWEDFLSEEMYEEALESYVQKITENMTNLEENQVTQEMEEKRRVKNKITVLDPAVLERSYTYVELNYGRTYLNPLEEKRLNYHLCRDIHSDCSLYFTQGILKNPVKRNYQLEYAKKQKDKNLWTYHDKHRIVKRNISLLTEMLRKSLVLRSESVQVLSDRGEIIPSRLWRVGRSTDAKVFRRELKADSSEFVVDVLMDASGSQRSRQGDVALQGYIISEALSNAQIPHRVMSFCTFWDYTILHRFRDYDDDRKANANLFEYNTSSNNRDGLAIKAAGYELLQRDEEKKIMIILSDGKPYDVIVNRPNARNPQPYQGKYAVRDTGFEVRKLRNMGVSVLGVFAGEEKDLATEKKIFGKDFAYIREITNFSKIVGRYLTKQLEADS</sequence>
<dbReference type="PANTHER" id="PTHR41248">
    <property type="entry name" value="NORD PROTEIN"/>
    <property type="match status" value="1"/>
</dbReference>
<evidence type="ECO:0000313" key="4">
    <source>
        <dbReference type="Proteomes" id="UP000003100"/>
    </source>
</evidence>
<protein>
    <recommendedName>
        <fullName evidence="2">Cobalamin biosynthesis protein CobT VWA domain-containing protein</fullName>
    </recommendedName>
</protein>
<dbReference type="SUPFAM" id="SSF53300">
    <property type="entry name" value="vWA-like"/>
    <property type="match status" value="1"/>
</dbReference>
<dbReference type="AlphaFoldDB" id="C0CPL4"/>
<dbReference type="Pfam" id="PF11775">
    <property type="entry name" value="CobT_C"/>
    <property type="match status" value="2"/>
</dbReference>
<dbReference type="InterPro" id="IPR051928">
    <property type="entry name" value="NorD/CobT"/>
</dbReference>
<keyword evidence="1" id="KW-0175">Coiled coil</keyword>
<dbReference type="Proteomes" id="UP000003100">
    <property type="component" value="Unassembled WGS sequence"/>
</dbReference>
<dbReference type="eggNOG" id="COG4548">
    <property type="taxonomic scope" value="Bacteria"/>
</dbReference>
<reference evidence="3 4" key="1">
    <citation type="submission" date="2009-01" db="EMBL/GenBank/DDBJ databases">
        <authorList>
            <person name="Fulton L."/>
            <person name="Clifton S."/>
            <person name="Fulton B."/>
            <person name="Xu J."/>
            <person name="Minx P."/>
            <person name="Pepin K.H."/>
            <person name="Johnson M."/>
            <person name="Bhonagiri V."/>
            <person name="Nash W.E."/>
            <person name="Mardis E.R."/>
            <person name="Wilson R.K."/>
        </authorList>
    </citation>
    <scope>NUCLEOTIDE SEQUENCE [LARGE SCALE GENOMIC DNA]</scope>
    <source>
        <strain evidence="4">DSM 10507 / JCM 14656 / S5a33</strain>
    </source>
</reference>
<evidence type="ECO:0000313" key="3">
    <source>
        <dbReference type="EMBL" id="EEG48313.1"/>
    </source>
</evidence>
<comment type="caution">
    <text evidence="3">The sequence shown here is derived from an EMBL/GenBank/DDBJ whole genome shotgun (WGS) entry which is preliminary data.</text>
</comment>
<feature type="domain" description="Cobalamin biosynthesis protein CobT VWA" evidence="2">
    <location>
        <begin position="467"/>
        <end position="509"/>
    </location>
</feature>